<protein>
    <submittedName>
        <fullName evidence="2">Integral membrane protein</fullName>
    </submittedName>
</protein>
<accession>A0A8H4Q3L5</accession>
<dbReference type="OrthoDB" id="29773at2759"/>
<evidence type="ECO:0000256" key="1">
    <source>
        <dbReference type="SAM" id="SignalP"/>
    </source>
</evidence>
<gene>
    <name evidence="2" type="ORF">GQ602_005640</name>
</gene>
<comment type="caution">
    <text evidence="2">The sequence shown here is derived from an EMBL/GenBank/DDBJ whole genome shotgun (WGS) entry which is preliminary data.</text>
</comment>
<reference evidence="2 3" key="1">
    <citation type="journal article" date="2020" name="G3 (Bethesda)">
        <title>Genetic Underpinnings of Host Manipulation by Ophiocordyceps as Revealed by Comparative Transcriptomics.</title>
        <authorList>
            <person name="Will I."/>
            <person name="Das B."/>
            <person name="Trinh T."/>
            <person name="Brachmann A."/>
            <person name="Ohm R.A."/>
            <person name="de Bekker C."/>
        </authorList>
    </citation>
    <scope>NUCLEOTIDE SEQUENCE [LARGE SCALE GENOMIC DNA]</scope>
    <source>
        <strain evidence="2 3">EC05</strain>
    </source>
</reference>
<name>A0A8H4Q3L5_9HYPO</name>
<keyword evidence="1" id="KW-0732">Signal</keyword>
<dbReference type="EMBL" id="JAACLJ010000006">
    <property type="protein sequence ID" value="KAF4584267.1"/>
    <property type="molecule type" value="Genomic_DNA"/>
</dbReference>
<feature type="signal peptide" evidence="1">
    <location>
        <begin position="1"/>
        <end position="22"/>
    </location>
</feature>
<dbReference type="GO" id="GO:0016020">
    <property type="term" value="C:membrane"/>
    <property type="evidence" value="ECO:0007669"/>
    <property type="project" value="TreeGrafter"/>
</dbReference>
<feature type="chain" id="PRO_5034477374" evidence="1">
    <location>
        <begin position="23"/>
        <end position="73"/>
    </location>
</feature>
<dbReference type="Proteomes" id="UP000562929">
    <property type="component" value="Unassembled WGS sequence"/>
</dbReference>
<proteinExistence type="predicted"/>
<dbReference type="PANTHER" id="PTHR13146:SF0">
    <property type="entry name" value="SOLUTE CARRIER FAMILY 35 MEMBER F6"/>
    <property type="match status" value="1"/>
</dbReference>
<dbReference type="PANTHER" id="PTHR13146">
    <property type="match status" value="1"/>
</dbReference>
<evidence type="ECO:0000313" key="3">
    <source>
        <dbReference type="Proteomes" id="UP000562929"/>
    </source>
</evidence>
<keyword evidence="3" id="KW-1185">Reference proteome</keyword>
<sequence length="73" mass="8242">MASRIAIPSLVAMMLFTGVCNTLLTKYQDNQCVRNCERNNAGRSVRFEQPVLQTAQMFVGEIGCWLVDEGMKR</sequence>
<dbReference type="AlphaFoldDB" id="A0A8H4Q3L5"/>
<evidence type="ECO:0000313" key="2">
    <source>
        <dbReference type="EMBL" id="KAF4584267.1"/>
    </source>
</evidence>
<organism evidence="2 3">
    <name type="scientific">Ophiocordyceps camponoti-floridani</name>
    <dbReference type="NCBI Taxonomy" id="2030778"/>
    <lineage>
        <taxon>Eukaryota</taxon>
        <taxon>Fungi</taxon>
        <taxon>Dikarya</taxon>
        <taxon>Ascomycota</taxon>
        <taxon>Pezizomycotina</taxon>
        <taxon>Sordariomycetes</taxon>
        <taxon>Hypocreomycetidae</taxon>
        <taxon>Hypocreales</taxon>
        <taxon>Ophiocordycipitaceae</taxon>
        <taxon>Ophiocordyceps</taxon>
    </lineage>
</organism>